<dbReference type="PANTHER" id="PTHR30193">
    <property type="entry name" value="ABC TRANSPORTER PERMEASE PROTEIN"/>
    <property type="match status" value="1"/>
</dbReference>
<dbReference type="STRING" id="672.VV93_v1c31270"/>
<dbReference type="PANTHER" id="PTHR30193:SF37">
    <property type="entry name" value="INNER MEMBRANE ABC TRANSPORTER PERMEASE PROTEIN YCJO"/>
    <property type="match status" value="1"/>
</dbReference>
<protein>
    <submittedName>
        <fullName evidence="9">ABC-type sugar transport system, permease component</fullName>
    </submittedName>
</protein>
<dbReference type="eggNOG" id="COG1175">
    <property type="taxonomic scope" value="Bacteria"/>
</dbReference>
<evidence type="ECO:0000256" key="6">
    <source>
        <dbReference type="ARBA" id="ARBA00023136"/>
    </source>
</evidence>
<keyword evidence="6 7" id="KW-0472">Membrane</keyword>
<proteinExistence type="inferred from homology"/>
<feature type="transmembrane region" description="Helical" evidence="7">
    <location>
        <begin position="153"/>
        <end position="174"/>
    </location>
</feature>
<dbReference type="Proteomes" id="UP000002675">
    <property type="component" value="Chromosome II"/>
</dbReference>
<evidence type="ECO:0000313" key="10">
    <source>
        <dbReference type="Proteomes" id="UP000002675"/>
    </source>
</evidence>
<evidence type="ECO:0000256" key="4">
    <source>
        <dbReference type="ARBA" id="ARBA00022692"/>
    </source>
</evidence>
<dbReference type="AlphaFoldDB" id="Q7MG43"/>
<evidence type="ECO:0000256" key="7">
    <source>
        <dbReference type="RuleBase" id="RU363032"/>
    </source>
</evidence>
<dbReference type="SUPFAM" id="SSF161098">
    <property type="entry name" value="MetI-like"/>
    <property type="match status" value="1"/>
</dbReference>
<dbReference type="PROSITE" id="PS50928">
    <property type="entry name" value="ABC_TM1"/>
    <property type="match status" value="1"/>
</dbReference>
<feature type="transmembrane region" description="Helical" evidence="7">
    <location>
        <begin position="269"/>
        <end position="289"/>
    </location>
</feature>
<evidence type="ECO:0000256" key="5">
    <source>
        <dbReference type="ARBA" id="ARBA00022989"/>
    </source>
</evidence>
<dbReference type="GO" id="GO:0055085">
    <property type="term" value="P:transmembrane transport"/>
    <property type="evidence" value="ECO:0007669"/>
    <property type="project" value="InterPro"/>
</dbReference>
<dbReference type="InterPro" id="IPR051393">
    <property type="entry name" value="ABC_transporter_permease"/>
</dbReference>
<keyword evidence="9" id="KW-0762">Sugar transport</keyword>
<name>Q7MG43_VIBVY</name>
<dbReference type="CDD" id="cd06261">
    <property type="entry name" value="TM_PBP2"/>
    <property type="match status" value="1"/>
</dbReference>
<evidence type="ECO:0000256" key="3">
    <source>
        <dbReference type="ARBA" id="ARBA00022475"/>
    </source>
</evidence>
<dbReference type="Gene3D" id="1.10.3720.10">
    <property type="entry name" value="MetI-like"/>
    <property type="match status" value="1"/>
</dbReference>
<dbReference type="Pfam" id="PF00528">
    <property type="entry name" value="BPD_transp_1"/>
    <property type="match status" value="1"/>
</dbReference>
<keyword evidence="2 7" id="KW-0813">Transport</keyword>
<evidence type="ECO:0000256" key="1">
    <source>
        <dbReference type="ARBA" id="ARBA00004651"/>
    </source>
</evidence>
<feature type="transmembrane region" description="Helical" evidence="7">
    <location>
        <begin position="56"/>
        <end position="82"/>
    </location>
</feature>
<dbReference type="HOGENOM" id="CLU_016047_0_2_6"/>
<gene>
    <name evidence="9" type="ordered locus">VVA0126</name>
</gene>
<dbReference type="GO" id="GO:0005886">
    <property type="term" value="C:plasma membrane"/>
    <property type="evidence" value="ECO:0007669"/>
    <property type="project" value="UniProtKB-SubCell"/>
</dbReference>
<sequence length="356" mass="40251">MASMTKPSRHPVKQGRGMLLPEQEVVTMNHAASKVMETSQRKSFFSRLNLKALTPYGFLLPFLIIFSVFGVFPLLFSIFLSFHEWNPVEGLGAMNYVGLENYHIALTDPWLWRSLKNTLWLAITSGVAQHLVALPVAYILVSMSDRLRHWLTSAYFLPFITSTVAASLIFFNMYSPNSGIINQSLMALADSSLLGWAFSWLNDYQPIRWLDDASMVKPSIAIMVFWKYTGFNIVLYTTGLMTIPKEILEAARMDGANAWRRFWSISLPMIRPFIFFAVTMTIIGNLQLFEEPFVLTRGTGGTGQSGLTISMYLYKVGWEWLEMGTASAISWLLFILIAGCTAVQFFFFGKKGLGEQ</sequence>
<comment type="similarity">
    <text evidence="7">Belongs to the binding-protein-dependent transport system permease family.</text>
</comment>
<accession>Q7MG43</accession>
<comment type="subcellular location">
    <subcellularLocation>
        <location evidence="1 7">Cell membrane</location>
        <topology evidence="1 7">Multi-pass membrane protein</topology>
    </subcellularLocation>
</comment>
<dbReference type="KEGG" id="vvy:VVA0126"/>
<keyword evidence="4 7" id="KW-0812">Transmembrane</keyword>
<keyword evidence="5 7" id="KW-1133">Transmembrane helix</keyword>
<dbReference type="InterPro" id="IPR000515">
    <property type="entry name" value="MetI-like"/>
</dbReference>
<organism evidence="9 10">
    <name type="scientific">Vibrio vulnificus (strain YJ016)</name>
    <dbReference type="NCBI Taxonomy" id="196600"/>
    <lineage>
        <taxon>Bacteria</taxon>
        <taxon>Pseudomonadati</taxon>
        <taxon>Pseudomonadota</taxon>
        <taxon>Gammaproteobacteria</taxon>
        <taxon>Vibrionales</taxon>
        <taxon>Vibrionaceae</taxon>
        <taxon>Vibrio</taxon>
    </lineage>
</organism>
<feature type="transmembrane region" description="Helical" evidence="7">
    <location>
        <begin position="328"/>
        <end position="348"/>
    </location>
</feature>
<keyword evidence="3" id="KW-1003">Cell membrane</keyword>
<reference evidence="9 10" key="1">
    <citation type="journal article" date="2003" name="Genome Res.">
        <title>Comparative genome analysis of Vibrio vulnificus, a marine pathogen.</title>
        <authorList>
            <person name="Chen C.Y."/>
            <person name="Wu K.M."/>
            <person name="Chang Y.C."/>
            <person name="Chang C.H."/>
            <person name="Tsai H.C."/>
            <person name="Liao T.L."/>
            <person name="Liu Y.M."/>
            <person name="Chen H.J."/>
            <person name="Shen A.B."/>
            <person name="Li J.C."/>
            <person name="Su T.L."/>
            <person name="Shao C.P."/>
            <person name="Lee C.T."/>
            <person name="Hor L.I."/>
            <person name="Tsai S.F."/>
        </authorList>
    </citation>
    <scope>NUCLEOTIDE SEQUENCE [LARGE SCALE GENOMIC DNA]</scope>
    <source>
        <strain evidence="9 10">YJ016</strain>
    </source>
</reference>
<feature type="transmembrane region" description="Helical" evidence="7">
    <location>
        <begin position="119"/>
        <end position="141"/>
    </location>
</feature>
<dbReference type="InterPro" id="IPR035906">
    <property type="entry name" value="MetI-like_sf"/>
</dbReference>
<evidence type="ECO:0000256" key="2">
    <source>
        <dbReference type="ARBA" id="ARBA00022448"/>
    </source>
</evidence>
<evidence type="ECO:0000313" key="9">
    <source>
        <dbReference type="EMBL" id="BAC96152.1"/>
    </source>
</evidence>
<evidence type="ECO:0000259" key="8">
    <source>
        <dbReference type="PROSITE" id="PS50928"/>
    </source>
</evidence>
<dbReference type="EMBL" id="BA000038">
    <property type="protein sequence ID" value="BAC96152.1"/>
    <property type="molecule type" value="Genomic_DNA"/>
</dbReference>
<feature type="domain" description="ABC transmembrane type-1" evidence="8">
    <location>
        <begin position="115"/>
        <end position="344"/>
    </location>
</feature>